<organism evidence="2 3">
    <name type="scientific">Lyngbya confervoides BDU141951</name>
    <dbReference type="NCBI Taxonomy" id="1574623"/>
    <lineage>
        <taxon>Bacteria</taxon>
        <taxon>Bacillati</taxon>
        <taxon>Cyanobacteriota</taxon>
        <taxon>Cyanophyceae</taxon>
        <taxon>Oscillatoriophycideae</taxon>
        <taxon>Oscillatoriales</taxon>
        <taxon>Microcoleaceae</taxon>
        <taxon>Lyngbya</taxon>
    </lineage>
</organism>
<evidence type="ECO:0008006" key="4">
    <source>
        <dbReference type="Google" id="ProtNLM"/>
    </source>
</evidence>
<keyword evidence="1" id="KW-1133">Transmembrane helix</keyword>
<name>A0ABD4SY29_9CYAN</name>
<reference evidence="2 3" key="1">
    <citation type="journal article" date="2015" name="Genome Announc.">
        <title>Draft Genome Sequence of Filamentous Marine Cyanobacterium Lyngbya confervoides Strain BDU141951.</title>
        <authorList>
            <person name="Chandrababunaidu M.M."/>
            <person name="Sen D."/>
            <person name="Tripathy S."/>
        </authorList>
    </citation>
    <scope>NUCLEOTIDE SEQUENCE [LARGE SCALE GENOMIC DNA]</scope>
    <source>
        <strain evidence="2 3">BDU141951</strain>
    </source>
</reference>
<dbReference type="Proteomes" id="UP000031561">
    <property type="component" value="Unassembled WGS sequence"/>
</dbReference>
<gene>
    <name evidence="2" type="ORF">QQ91_0000935</name>
</gene>
<keyword evidence="3" id="KW-1185">Reference proteome</keyword>
<keyword evidence="1" id="KW-0472">Membrane</keyword>
<evidence type="ECO:0000313" key="3">
    <source>
        <dbReference type="Proteomes" id="UP000031561"/>
    </source>
</evidence>
<evidence type="ECO:0000256" key="1">
    <source>
        <dbReference type="SAM" id="Phobius"/>
    </source>
</evidence>
<dbReference type="RefSeq" id="WP_166278854.1">
    <property type="nucleotide sequence ID" value="NZ_JTHE03000005.1"/>
</dbReference>
<feature type="transmembrane region" description="Helical" evidence="1">
    <location>
        <begin position="21"/>
        <end position="41"/>
    </location>
</feature>
<protein>
    <recommendedName>
        <fullName evidence="4">Yip1 domain-containing protein</fullName>
    </recommendedName>
</protein>
<feature type="transmembrane region" description="Helical" evidence="1">
    <location>
        <begin position="86"/>
        <end position="106"/>
    </location>
</feature>
<dbReference type="AlphaFoldDB" id="A0ABD4SY29"/>
<proteinExistence type="predicted"/>
<feature type="transmembrane region" description="Helical" evidence="1">
    <location>
        <begin position="47"/>
        <end position="74"/>
    </location>
</feature>
<keyword evidence="1" id="KW-0812">Transmembrane</keyword>
<dbReference type="EMBL" id="JTHE03000005">
    <property type="protein sequence ID" value="MCM1981396.1"/>
    <property type="molecule type" value="Genomic_DNA"/>
</dbReference>
<accession>A0ABD4SY29</accession>
<feature type="transmembrane region" description="Helical" evidence="1">
    <location>
        <begin position="112"/>
        <end position="133"/>
    </location>
</feature>
<feature type="transmembrane region" description="Helical" evidence="1">
    <location>
        <begin position="145"/>
        <end position="171"/>
    </location>
</feature>
<comment type="caution">
    <text evidence="2">The sequence shown here is derived from an EMBL/GenBank/DDBJ whole genome shotgun (WGS) entry which is preliminary data.</text>
</comment>
<evidence type="ECO:0000313" key="2">
    <source>
        <dbReference type="EMBL" id="MCM1981396.1"/>
    </source>
</evidence>
<sequence length="173" mass="18225">MLETFYRQLFQPQEAPPSLPGALLIGGLVLLVITLNAGGSLRMGSQGLLLLFILFGLASLLGLFWLSASLGMLLRLLGETPDPGQLWVGIVTGLWPLLLSGCALAMQRWTPALGGLWSAVIALGTLATLTLAIAQTQTIPRLKVLVAITAALGLSLASLGGLIVWPIMLFWGL</sequence>